<comment type="caution">
    <text evidence="2">The sequence shown here is derived from an EMBL/GenBank/DDBJ whole genome shotgun (WGS) entry which is preliminary data.</text>
</comment>
<evidence type="ECO:0000313" key="2">
    <source>
        <dbReference type="EMBL" id="HIH69134.1"/>
    </source>
</evidence>
<evidence type="ECO:0000256" key="1">
    <source>
        <dbReference type="ARBA" id="ARBA00007073"/>
    </source>
</evidence>
<proteinExistence type="inferred from homology"/>
<name>A0A832RX15_9EURY</name>
<dbReference type="Proteomes" id="UP000600363">
    <property type="component" value="Unassembled WGS sequence"/>
</dbReference>
<dbReference type="RefSeq" id="WP_042684459.1">
    <property type="nucleotide sequence ID" value="NZ_DUIH01000002.1"/>
</dbReference>
<dbReference type="InterPro" id="IPR015419">
    <property type="entry name" value="CTAG/Pcc1"/>
</dbReference>
<dbReference type="Gene3D" id="3.30.310.50">
    <property type="entry name" value="Alpha-D-phosphohexomutase, C-terminal domain"/>
    <property type="match status" value="1"/>
</dbReference>
<dbReference type="EMBL" id="DUIH01000002">
    <property type="protein sequence ID" value="HIH69134.1"/>
    <property type="molecule type" value="Genomic_DNA"/>
</dbReference>
<accession>A0A832RX15</accession>
<reference evidence="2" key="1">
    <citation type="journal article" date="2020" name="bioRxiv">
        <title>A rank-normalized archaeal taxonomy based on genome phylogeny resolves widespread incomplete and uneven classifications.</title>
        <authorList>
            <person name="Rinke C."/>
            <person name="Chuvochina M."/>
            <person name="Mussig A.J."/>
            <person name="Chaumeil P.-A."/>
            <person name="Waite D.W."/>
            <person name="Whitman W.B."/>
            <person name="Parks D.H."/>
            <person name="Hugenholtz P."/>
        </authorList>
    </citation>
    <scope>NUCLEOTIDE SEQUENCE</scope>
    <source>
        <strain evidence="2">UBA12518</strain>
    </source>
</reference>
<comment type="similarity">
    <text evidence="1">Belongs to the CTAG/PCC1 family.</text>
</comment>
<sequence length="82" mass="8895">MHIHCDVRVACPDEAVYRALEVEARSVPTDRGTVSLTLDAGALVLEISTRDAASLRASLNTWLRLIDEAIGVARIASRGEHI</sequence>
<dbReference type="NCBIfam" id="NF011470">
    <property type="entry name" value="PRK14887.1"/>
    <property type="match status" value="1"/>
</dbReference>
<gene>
    <name evidence="2" type="ORF">HA299_00695</name>
</gene>
<evidence type="ECO:0008006" key="4">
    <source>
        <dbReference type="Google" id="ProtNLM"/>
    </source>
</evidence>
<organism evidence="2 3">
    <name type="scientific">Methermicoccus shengliensis</name>
    <dbReference type="NCBI Taxonomy" id="660064"/>
    <lineage>
        <taxon>Archaea</taxon>
        <taxon>Methanobacteriati</taxon>
        <taxon>Methanobacteriota</taxon>
        <taxon>Stenosarchaea group</taxon>
        <taxon>Methanomicrobia</taxon>
        <taxon>Methanosarcinales</taxon>
        <taxon>Methermicoccaceae</taxon>
        <taxon>Methermicoccus</taxon>
    </lineage>
</organism>
<dbReference type="Pfam" id="PF09341">
    <property type="entry name" value="Pcc1"/>
    <property type="match status" value="1"/>
</dbReference>
<evidence type="ECO:0000313" key="3">
    <source>
        <dbReference type="Proteomes" id="UP000600363"/>
    </source>
</evidence>
<protein>
    <recommendedName>
        <fullName evidence="4">KEOPS complex subunit Pcc1</fullName>
    </recommendedName>
</protein>
<dbReference type="AlphaFoldDB" id="A0A832RX15"/>